<dbReference type="InterPro" id="IPR029032">
    <property type="entry name" value="AhpD-like"/>
</dbReference>
<gene>
    <name evidence="1" type="ORF">D5018_13880</name>
</gene>
<dbReference type="SUPFAM" id="SSF69118">
    <property type="entry name" value="AhpD-like"/>
    <property type="match status" value="1"/>
</dbReference>
<sequence length="181" mass="20003">MQSIKKLLDVIPALEDQLSLFTSAAFQETFLSSQHRKLVAWSAACASQSEPLLGIIKVEFGELSQHEQKLVFTASSRMAVTNPYFMSRNIHPLQAGGSLSDLKMRPFQQLNIEDDTGYHYACIAISLINNGFVCFNSHLNSLKSSGQTDEAIDQALRLVASIQSLKQALFNEKLLNNLSPA</sequence>
<dbReference type="Gene3D" id="1.20.1290.10">
    <property type="entry name" value="AhpD-like"/>
    <property type="match status" value="1"/>
</dbReference>
<evidence type="ECO:0000313" key="1">
    <source>
        <dbReference type="EMBL" id="RLV59096.1"/>
    </source>
</evidence>
<keyword evidence="2" id="KW-1185">Reference proteome</keyword>
<dbReference type="AlphaFoldDB" id="A0A3L8PUV2"/>
<evidence type="ECO:0000313" key="2">
    <source>
        <dbReference type="Proteomes" id="UP000281474"/>
    </source>
</evidence>
<accession>A0A3L8PUV2</accession>
<name>A0A3L8PUV2_9GAMM</name>
<comment type="caution">
    <text evidence="1">The sequence shown here is derived from an EMBL/GenBank/DDBJ whole genome shotgun (WGS) entry which is preliminary data.</text>
</comment>
<dbReference type="Proteomes" id="UP000281474">
    <property type="component" value="Unassembled WGS sequence"/>
</dbReference>
<proteinExistence type="predicted"/>
<organism evidence="1 2">
    <name type="scientific">Parashewanella curva</name>
    <dbReference type="NCBI Taxonomy" id="2338552"/>
    <lineage>
        <taxon>Bacteria</taxon>
        <taxon>Pseudomonadati</taxon>
        <taxon>Pseudomonadota</taxon>
        <taxon>Gammaproteobacteria</taxon>
        <taxon>Alteromonadales</taxon>
        <taxon>Shewanellaceae</taxon>
        <taxon>Parashewanella</taxon>
    </lineage>
</organism>
<protein>
    <submittedName>
        <fullName evidence="1">Uncharacterized protein</fullName>
    </submittedName>
</protein>
<dbReference type="OrthoDB" id="5826131at2"/>
<dbReference type="EMBL" id="QZEI01000044">
    <property type="protein sequence ID" value="RLV59096.1"/>
    <property type="molecule type" value="Genomic_DNA"/>
</dbReference>
<reference evidence="1 2" key="1">
    <citation type="submission" date="2018-09" db="EMBL/GenBank/DDBJ databases">
        <title>Phylogeny of the Shewanellaceae, and recommendation for two new genera, Pseudoshewanella and Parashewanella.</title>
        <authorList>
            <person name="Wang G."/>
        </authorList>
    </citation>
    <scope>NUCLEOTIDE SEQUENCE [LARGE SCALE GENOMIC DNA]</scope>
    <source>
        <strain evidence="1 2">C51</strain>
    </source>
</reference>
<dbReference type="RefSeq" id="WP_121839598.1">
    <property type="nucleotide sequence ID" value="NZ_ML014793.1"/>
</dbReference>